<dbReference type="EMBL" id="SMAL01000003">
    <property type="protein sequence ID" value="TCT15381.1"/>
    <property type="molecule type" value="Genomic_DNA"/>
</dbReference>
<evidence type="ECO:0000256" key="2">
    <source>
        <dbReference type="ARBA" id="ARBA00022801"/>
    </source>
</evidence>
<protein>
    <submittedName>
        <fullName evidence="4">Lysophospholipase L1-like esterase</fullName>
    </submittedName>
</protein>
<dbReference type="Gene3D" id="3.40.50.1110">
    <property type="entry name" value="SGNH hydrolase"/>
    <property type="match status" value="1"/>
</dbReference>
<dbReference type="InterPro" id="IPR037459">
    <property type="entry name" value="RhgT-like"/>
</dbReference>
<comment type="caution">
    <text evidence="4">The sequence shown here is derived from an EMBL/GenBank/DDBJ whole genome shotgun (WGS) entry which is preliminary data.</text>
</comment>
<dbReference type="PANTHER" id="PTHR43695:SF1">
    <property type="entry name" value="RHAMNOGALACTURONAN ACETYLESTERASE"/>
    <property type="match status" value="1"/>
</dbReference>
<evidence type="ECO:0000259" key="3">
    <source>
        <dbReference type="Pfam" id="PF13472"/>
    </source>
</evidence>
<dbReference type="GO" id="GO:0016787">
    <property type="term" value="F:hydrolase activity"/>
    <property type="evidence" value="ECO:0007669"/>
    <property type="project" value="UniProtKB-KW"/>
</dbReference>
<dbReference type="PANTHER" id="PTHR43695">
    <property type="entry name" value="PUTATIVE (AFU_ORTHOLOGUE AFUA_2G17250)-RELATED"/>
    <property type="match status" value="1"/>
</dbReference>
<proteinExistence type="inferred from homology"/>
<gene>
    <name evidence="4" type="ORF">EDC18_10386</name>
</gene>
<dbReference type="Proteomes" id="UP000294902">
    <property type="component" value="Unassembled WGS sequence"/>
</dbReference>
<dbReference type="SUPFAM" id="SSF52266">
    <property type="entry name" value="SGNH hydrolase"/>
    <property type="match status" value="1"/>
</dbReference>
<dbReference type="AlphaFoldDB" id="A0A4R3MQD6"/>
<comment type="similarity">
    <text evidence="1">Belongs to the 'GDSL' lipolytic enzyme family.</text>
</comment>
<evidence type="ECO:0000313" key="4">
    <source>
        <dbReference type="EMBL" id="TCT15381.1"/>
    </source>
</evidence>
<reference evidence="4 5" key="1">
    <citation type="submission" date="2019-03" db="EMBL/GenBank/DDBJ databases">
        <title>Genomic Encyclopedia of Type Strains, Phase IV (KMG-IV): sequencing the most valuable type-strain genomes for metagenomic binning, comparative biology and taxonomic classification.</title>
        <authorList>
            <person name="Goeker M."/>
        </authorList>
    </citation>
    <scope>NUCLEOTIDE SEQUENCE [LARGE SCALE GENOMIC DNA]</scope>
    <source>
        <strain evidence="4 5">DSM 24629</strain>
    </source>
</reference>
<keyword evidence="5" id="KW-1185">Reference proteome</keyword>
<dbReference type="OrthoDB" id="9807041at2"/>
<accession>A0A4R3MQD6</accession>
<evidence type="ECO:0000256" key="1">
    <source>
        <dbReference type="ARBA" id="ARBA00008668"/>
    </source>
</evidence>
<name>A0A4R3MQD6_9FIRM</name>
<sequence length="227" mass="26145">MAKTKVFLAGDSTVAYNDISTYPQTGWGQVLQMYLKDNVQVVNYAKNGRSSKSFIHEGLLDEIENEISENDFLLIQFGHNDQKEEEHRRTEPFTTYQYYLSQYIDVAINHNAYPIFITPLYRRHFDDKGNIKDKVHLDFPDAMEALAKDFGVPIIDLCNKSKNLFELIGDAESRKLFMHLKKGTYKNYPEGKEDDTHLNYEGAITVAGLIVDGLKALGERYLELVKY</sequence>
<evidence type="ECO:0000313" key="5">
    <source>
        <dbReference type="Proteomes" id="UP000294902"/>
    </source>
</evidence>
<feature type="domain" description="SGNH hydrolase-type esterase" evidence="3">
    <location>
        <begin position="10"/>
        <end position="202"/>
    </location>
</feature>
<dbReference type="Pfam" id="PF13472">
    <property type="entry name" value="Lipase_GDSL_2"/>
    <property type="match status" value="1"/>
</dbReference>
<dbReference type="InterPro" id="IPR013830">
    <property type="entry name" value="SGNH_hydro"/>
</dbReference>
<organism evidence="4 5">
    <name type="scientific">Natranaerovirga pectinivora</name>
    <dbReference type="NCBI Taxonomy" id="682400"/>
    <lineage>
        <taxon>Bacteria</taxon>
        <taxon>Bacillati</taxon>
        <taxon>Bacillota</taxon>
        <taxon>Clostridia</taxon>
        <taxon>Lachnospirales</taxon>
        <taxon>Natranaerovirgaceae</taxon>
        <taxon>Natranaerovirga</taxon>
    </lineage>
</organism>
<keyword evidence="2" id="KW-0378">Hydrolase</keyword>
<dbReference type="CDD" id="cd01821">
    <property type="entry name" value="Rhamnogalacturan_acetylesterase_like"/>
    <property type="match status" value="1"/>
</dbReference>
<dbReference type="InterPro" id="IPR036514">
    <property type="entry name" value="SGNH_hydro_sf"/>
</dbReference>
<dbReference type="RefSeq" id="WP_132251024.1">
    <property type="nucleotide sequence ID" value="NZ_SMAL01000003.1"/>
</dbReference>